<dbReference type="Gene3D" id="1.25.40.20">
    <property type="entry name" value="Ankyrin repeat-containing domain"/>
    <property type="match status" value="4"/>
</dbReference>
<dbReference type="Pfam" id="PF13637">
    <property type="entry name" value="Ank_4"/>
    <property type="match status" value="1"/>
</dbReference>
<dbReference type="SUPFAM" id="SSF48403">
    <property type="entry name" value="Ankyrin repeat"/>
    <property type="match status" value="1"/>
</dbReference>
<dbReference type="Gene3D" id="3.40.50.300">
    <property type="entry name" value="P-loop containing nucleotide triphosphate hydrolases"/>
    <property type="match status" value="1"/>
</dbReference>
<feature type="repeat" description="ANK" evidence="3">
    <location>
        <begin position="533"/>
        <end position="566"/>
    </location>
</feature>
<dbReference type="SMART" id="SM00248">
    <property type="entry name" value="ANK"/>
    <property type="match status" value="8"/>
</dbReference>
<dbReference type="InParanoid" id="F8Q374"/>
<organism evidence="7">
    <name type="scientific">Serpula lacrymans var. lacrymans (strain S7.3)</name>
    <name type="common">Dry rot fungus</name>
    <dbReference type="NCBI Taxonomy" id="936435"/>
    <lineage>
        <taxon>Eukaryota</taxon>
        <taxon>Fungi</taxon>
        <taxon>Dikarya</taxon>
        <taxon>Basidiomycota</taxon>
        <taxon>Agaricomycotina</taxon>
        <taxon>Agaricomycetes</taxon>
        <taxon>Agaricomycetidae</taxon>
        <taxon>Boletales</taxon>
        <taxon>Coniophorineae</taxon>
        <taxon>Serpulaceae</taxon>
        <taxon>Serpula</taxon>
    </lineage>
</organism>
<gene>
    <name evidence="6" type="ORF">SERLA73DRAFT_30543</name>
</gene>
<dbReference type="InterPro" id="IPR054471">
    <property type="entry name" value="GPIID_WHD"/>
</dbReference>
<keyword evidence="7" id="KW-1185">Reference proteome</keyword>
<evidence type="ECO:0000259" key="4">
    <source>
        <dbReference type="Pfam" id="PF22939"/>
    </source>
</evidence>
<accession>F8Q374</accession>
<dbReference type="Pfam" id="PF24883">
    <property type="entry name" value="NPHP3_N"/>
    <property type="match status" value="1"/>
</dbReference>
<dbReference type="OrthoDB" id="10057496at2759"/>
<dbReference type="PROSITE" id="PS50088">
    <property type="entry name" value="ANK_REPEAT"/>
    <property type="match status" value="7"/>
</dbReference>
<evidence type="ECO:0000313" key="7">
    <source>
        <dbReference type="Proteomes" id="UP000008063"/>
    </source>
</evidence>
<feature type="non-terminal residue" evidence="6">
    <location>
        <position position="810"/>
    </location>
</feature>
<dbReference type="Pfam" id="PF22939">
    <property type="entry name" value="WHD_GPIID"/>
    <property type="match status" value="1"/>
</dbReference>
<dbReference type="PANTHER" id="PTHR24126:SF14">
    <property type="entry name" value="ANK_REP_REGION DOMAIN-CONTAINING PROTEIN"/>
    <property type="match status" value="1"/>
</dbReference>
<feature type="repeat" description="ANK" evidence="3">
    <location>
        <begin position="568"/>
        <end position="601"/>
    </location>
</feature>
<feature type="repeat" description="ANK" evidence="3">
    <location>
        <begin position="636"/>
        <end position="669"/>
    </location>
</feature>
<proteinExistence type="predicted"/>
<dbReference type="PROSITE" id="PS50297">
    <property type="entry name" value="ANK_REP_REGION"/>
    <property type="match status" value="6"/>
</dbReference>
<dbReference type="InterPro" id="IPR036770">
    <property type="entry name" value="Ankyrin_rpt-contain_sf"/>
</dbReference>
<keyword evidence="1" id="KW-0677">Repeat</keyword>
<dbReference type="InterPro" id="IPR027417">
    <property type="entry name" value="P-loop_NTPase"/>
</dbReference>
<dbReference type="Proteomes" id="UP000008063">
    <property type="component" value="Unassembled WGS sequence"/>
</dbReference>
<sequence>WLSPLNFRQTQNNVYGSRRESTGKWVLEDEKFKKWRSEKEEILWCPGSPGVGKTVLASYIINHLIEHHKNHDVQVPVLFIYCNYKEQAEQTVSNLIAGLLKQLVQDFPLTFQRVQERHRSDQEQKLTPALRKIHNALKDEINTFSRVFIVVDALDEVANYNGSQFELLSKLRSLGSNLLVTSRYIKSIANTIDNDHRMYIHAQQDDMRKYIEGCILPGIPLHVVVSGDPTLREEIILCVIKYAGGMFLLCRLFMVSLALKATRGDVRIALKDLPKGVKSAYKETVDRICGLDKGLQKIALNAIMLVTYALRPLTVKELQYALALLTKGLEISDDDVVDEAIIVDACSGLLLVDAQRVFRFFHYTTQEYFVGYTGWLSPDPHAELTTVCLNVISALLSKNPRTHGWSETLIRYAAQHWGYHACGPVEKNNVMIRDFLHSKEKVDIALKYLSDDSSKFDGGSTLHLCANFGLARTIVDQLDDGNIADRRDVMNVNSCTKRGMTPLLLAAAKGHVEVVVKQLLKMREVDINMKDTHGRTPLMGATRGGHNEVVKLLLAKHGINVNSETKASRTTPLMSAASMGHIEVVKHLLAMCDVDINLQDRDGWTTLMFAAKGGHKSMVELLLARHDIKVNLVNKDGQTPFSLAASKRHIDVVKTLLARPDVDINAKDSNRWTPLMWAAQDGLVTKSGRSPLSLAASMGHVDVAKALLVRNNVDINKKDDHGWTPLMCAARDGRKEVVKLLLAWRGIDVNSVTNGGQTTPLMSAASLGHVEVVKLIIKRHDVNINSKDRDGRNALMLAIQEGHTNIVDLL</sequence>
<feature type="repeat" description="ANK" evidence="3">
    <location>
        <begin position="790"/>
        <end position="810"/>
    </location>
</feature>
<evidence type="ECO:0000256" key="1">
    <source>
        <dbReference type="ARBA" id="ARBA00022737"/>
    </source>
</evidence>
<evidence type="ECO:0000256" key="2">
    <source>
        <dbReference type="ARBA" id="ARBA00023043"/>
    </source>
</evidence>
<dbReference type="HOGENOM" id="CLU_000288_34_23_1"/>
<dbReference type="Pfam" id="PF12796">
    <property type="entry name" value="Ank_2"/>
    <property type="match status" value="3"/>
</dbReference>
<dbReference type="AlphaFoldDB" id="F8Q374"/>
<dbReference type="InterPro" id="IPR002110">
    <property type="entry name" value="Ankyrin_rpt"/>
</dbReference>
<dbReference type="PANTHER" id="PTHR24126">
    <property type="entry name" value="ANKYRIN REPEAT, PH AND SEC7 DOMAIN CONTAINING PROTEIN SECG-RELATED"/>
    <property type="match status" value="1"/>
</dbReference>
<dbReference type="EMBL" id="GL945482">
    <property type="protein sequence ID" value="EGN97635.1"/>
    <property type="molecule type" value="Genomic_DNA"/>
</dbReference>
<reference evidence="7" key="1">
    <citation type="journal article" date="2011" name="Science">
        <title>The plant cell wall-decomposing machinery underlies the functional diversity of forest fungi.</title>
        <authorList>
            <person name="Eastwood D.C."/>
            <person name="Floudas D."/>
            <person name="Binder M."/>
            <person name="Majcherczyk A."/>
            <person name="Schneider P."/>
            <person name="Aerts A."/>
            <person name="Asiegbu F.O."/>
            <person name="Baker S.E."/>
            <person name="Barry K."/>
            <person name="Bendiksby M."/>
            <person name="Blumentritt M."/>
            <person name="Coutinho P.M."/>
            <person name="Cullen D."/>
            <person name="de Vries R.P."/>
            <person name="Gathman A."/>
            <person name="Goodell B."/>
            <person name="Henrissat B."/>
            <person name="Ihrmark K."/>
            <person name="Kauserud H."/>
            <person name="Kohler A."/>
            <person name="LaButti K."/>
            <person name="Lapidus A."/>
            <person name="Lavin J.L."/>
            <person name="Lee Y.-H."/>
            <person name="Lindquist E."/>
            <person name="Lilly W."/>
            <person name="Lucas S."/>
            <person name="Morin E."/>
            <person name="Murat C."/>
            <person name="Oguiza J.A."/>
            <person name="Park J."/>
            <person name="Pisabarro A.G."/>
            <person name="Riley R."/>
            <person name="Rosling A."/>
            <person name="Salamov A."/>
            <person name="Schmidt O."/>
            <person name="Schmutz J."/>
            <person name="Skrede I."/>
            <person name="Stenlid J."/>
            <person name="Wiebenga A."/>
            <person name="Xie X."/>
            <person name="Kuees U."/>
            <person name="Hibbett D.S."/>
            <person name="Hoffmeister D."/>
            <person name="Hoegberg N."/>
            <person name="Martin F."/>
            <person name="Grigoriev I.V."/>
            <person name="Watkinson S.C."/>
        </authorList>
    </citation>
    <scope>NUCLEOTIDE SEQUENCE [LARGE SCALE GENOMIC DNA]</scope>
    <source>
        <strain evidence="7">strain S7.3</strain>
    </source>
</reference>
<keyword evidence="2 3" id="KW-0040">ANK repeat</keyword>
<feature type="domain" description="Nephrocystin 3-like N-terminal" evidence="5">
    <location>
        <begin position="22"/>
        <end position="183"/>
    </location>
</feature>
<dbReference type="SUPFAM" id="SSF52540">
    <property type="entry name" value="P-loop containing nucleoside triphosphate hydrolases"/>
    <property type="match status" value="1"/>
</dbReference>
<dbReference type="STRING" id="936435.F8Q374"/>
<feature type="repeat" description="ANK" evidence="3">
    <location>
        <begin position="721"/>
        <end position="754"/>
    </location>
</feature>
<dbReference type="InterPro" id="IPR056884">
    <property type="entry name" value="NPHP3-like_N"/>
</dbReference>
<evidence type="ECO:0000259" key="5">
    <source>
        <dbReference type="Pfam" id="PF24883"/>
    </source>
</evidence>
<feature type="non-terminal residue" evidence="6">
    <location>
        <position position="1"/>
    </location>
</feature>
<feature type="domain" description="GPI inositol-deacylase winged helix" evidence="4">
    <location>
        <begin position="296"/>
        <end position="370"/>
    </location>
</feature>
<dbReference type="OMA" id="NDIEMYL"/>
<evidence type="ECO:0000313" key="6">
    <source>
        <dbReference type="EMBL" id="EGN97635.1"/>
    </source>
</evidence>
<protein>
    <submittedName>
        <fullName evidence="6">Uncharacterized protein</fullName>
    </submittedName>
</protein>
<name>F8Q374_SERL3</name>
<evidence type="ECO:0000256" key="3">
    <source>
        <dbReference type="PROSITE-ProRule" id="PRU00023"/>
    </source>
</evidence>
<feature type="repeat" description="ANK" evidence="3">
    <location>
        <begin position="687"/>
        <end position="720"/>
    </location>
</feature>
<feature type="repeat" description="ANK" evidence="3">
    <location>
        <begin position="498"/>
        <end position="532"/>
    </location>
</feature>